<dbReference type="RefSeq" id="YP_007379018.1">
    <property type="nucleotide sequence ID" value="NC_020158.1"/>
</dbReference>
<reference evidence="1 2" key="1">
    <citation type="journal article" date="2013" name="J. Virol.">
        <title>Insights into head-tailed viruses infecting extremely halophilic archaea.</title>
        <authorList>
            <person name="Pietila M.K."/>
            <person name="Laurinmaki P."/>
            <person name="Russell D.A."/>
            <person name="Ko C.C."/>
            <person name="Jacobs-Sera D."/>
            <person name="Butcher S.J."/>
            <person name="Bamford D.H."/>
            <person name="Hendrix R.W."/>
        </authorList>
    </citation>
    <scope>NUCLEOTIDE SEQUENCE [LARGE SCALE GENOMIC DNA]</scope>
</reference>
<sequence length="1048" mass="118533">MSEPIEIRENVRVYIRTLDEAPESVDLEVADEDDPGEYYYEVPLDELGKRLGKRYIRYDGPEGRGFFDTARGELRTRPRGDDRETNENTVKNKIFEKADRILDKYKIYISDADTRAEAEQMAPEWADVQVTEQGAFYYEKLPGQGGDDGLDEDELEVGDYDVDTTFGKIVADRVNNDDVGDIPVDDFHEYMDQIEDEELIKDCLQAEIDGPGRKTGKQFIEQRARALDIDLDLFYKDTGPDKTGKGGITSLSEVEIDVDQLSSEVVVSAEDNPHTTEDWSVQKMYEYYIEEGNPMPAGMGAQHDIPGGTMTTVLEEHVDDPAVLMQFYNEGGLQQRRDVRDILEEKHGVIAKVETVDSQYRFDLDGMQEYMTEEEVQELSEGDAIVFDDFAGGFMEGEVVEVRNAGIEVKGPHGGTQEIPLTNVFTPEYYLASQLEKDGINVDAGLLDWTAPDGIIEQIEDDSVLSRALQWDEDGNDMDLRPETVQRINGRLTEVSPPDPEEYGMTEESMNLLHGATWPEWDDTGRKQGTGMSDDLARVYEDATTDDLKNYLEVCEDNDLDQRADVVRGMLYYREDGDTDVWDIFEYERTAHGNYSGATEDTADRIKVGAEMTMDNLEPHVGAQLAGHIERFELQMPPDGSNWAGQSQSGGRTMAIDDPYNVEKTTSHEMGHAFHNFLGIKNDGYGTIDNRDNANDPMSWKFGANAPSNDNDAANEFYEDMKNEWEAYKKTMAGESDDANEIRSYQKRHGVELMAVGFAHWNMDPYKLRTRHPGLAKAFDKHLGDGIVDPISPSEVEEEQYYEIAREGTGRVTAQVQDVEEDGGVTSFYCKIVEGPREGRSMWFSSEDSVFEAKSDEWEPVDFSHGMKYTVELGHDDPREEVYIDRDTRVMGGDFMVRDSMGNPVGQWTESQLEDNLVDRSGEEGEIPWSADQAEKGDLVEMHGVEVNVRDVDDFNNELVLEDAQGEKRTLSFDEVSELRQKGDFEPVSNVVDWDEITSNNSYQFVADDARYNGTVVGIEEGRVQIEQSHGGTSYIERDEIEEVRRRA</sequence>
<evidence type="ECO:0000313" key="1">
    <source>
        <dbReference type="EMBL" id="AGC34482.1"/>
    </source>
</evidence>
<dbReference type="KEGG" id="vg:14477354"/>
<dbReference type="OrthoDB" id="29413at10239"/>
<proteinExistence type="predicted"/>
<keyword evidence="2" id="KW-1185">Reference proteome</keyword>
<protein>
    <submittedName>
        <fullName evidence="1">Uncharacterized protein</fullName>
    </submittedName>
</protein>
<organism evidence="1 2">
    <name type="scientific">Haloarcula vallismortis tailed virus 1</name>
    <dbReference type="NCBI Taxonomy" id="1262528"/>
    <lineage>
        <taxon>Viruses</taxon>
        <taxon>Duplodnaviria</taxon>
        <taxon>Heunggongvirae</taxon>
        <taxon>Uroviricota</taxon>
        <taxon>Caudoviricetes</taxon>
        <taxon>Thumleimavirales</taxon>
        <taxon>Druskaviridae</taxon>
        <taxon>Tredecimvirus</taxon>
        <taxon>Tredecimvirus thailandense</taxon>
        <taxon>Tredecimvirus HVTV1</taxon>
    </lineage>
</organism>
<name>L7TNQ7_9CAUD</name>
<gene>
    <name evidence="1" type="primary">113</name>
    <name evidence="1" type="ORF">HVTV1_113</name>
</gene>
<dbReference type="Gene3D" id="3.40.390.10">
    <property type="entry name" value="Collagenase (Catalytic Domain)"/>
    <property type="match status" value="1"/>
</dbReference>
<dbReference type="GO" id="GO:0008237">
    <property type="term" value="F:metallopeptidase activity"/>
    <property type="evidence" value="ECO:0007669"/>
    <property type="project" value="InterPro"/>
</dbReference>
<accession>L7TNQ7</accession>
<evidence type="ECO:0000313" key="2">
    <source>
        <dbReference type="Proteomes" id="UP000011137"/>
    </source>
</evidence>
<dbReference type="Proteomes" id="UP000011137">
    <property type="component" value="Segment"/>
</dbReference>
<dbReference type="InterPro" id="IPR024079">
    <property type="entry name" value="MetalloPept_cat_dom_sf"/>
</dbReference>
<dbReference type="EMBL" id="KC117377">
    <property type="protein sequence ID" value="AGC34482.1"/>
    <property type="molecule type" value="Genomic_DNA"/>
</dbReference>
<dbReference type="GeneID" id="14477354"/>